<sequence>MESTANTGSKTAVTTRERANSVSTSPLLSESPMRTSPQRGQCDRGRMSLHVDLATRASTNRQAVLGNARTSTTAQQHLSSSNANGQIRESDINSRDPIAQKTRAEGIQVPGTSEDTLKAEEVQEQ</sequence>
<feature type="compositionally biased region" description="Polar residues" evidence="1">
    <location>
        <begin position="58"/>
        <end position="87"/>
    </location>
</feature>
<dbReference type="Proteomes" id="UP001138500">
    <property type="component" value="Unassembled WGS sequence"/>
</dbReference>
<gene>
    <name evidence="2" type="ORF">Tdes44962_MAKER06082</name>
</gene>
<proteinExistence type="predicted"/>
<feature type="compositionally biased region" description="Polar residues" evidence="1">
    <location>
        <begin position="1"/>
        <end position="39"/>
    </location>
</feature>
<dbReference type="EMBL" id="RIBY02002534">
    <property type="protein sequence ID" value="KAH9809841.1"/>
    <property type="molecule type" value="Genomic_DNA"/>
</dbReference>
<dbReference type="AlphaFoldDB" id="A0A9W7SI89"/>
<protein>
    <submittedName>
        <fullName evidence="2">Uncharacterized protein</fullName>
    </submittedName>
</protein>
<feature type="region of interest" description="Disordered" evidence="1">
    <location>
        <begin position="1"/>
        <end position="44"/>
    </location>
</feature>
<reference evidence="2 3" key="1">
    <citation type="journal article" date="2018" name="IMA Fungus">
        <title>IMA Genome-F 10: Nine draft genome sequences of Claviceps purpurea s.lat., including C. arundinis, C. humidiphila, and C. cf. spartinae, pseudomolecules for the pitch canker pathogen Fusarium circinatum, draft genome of Davidsoniella eucalypti, Grosmannia galeiformis, Quambalaria eucalypti, and Teratosphaeria destructans.</title>
        <authorList>
            <person name="Wingfield B.D."/>
            <person name="Liu M."/>
            <person name="Nguyen H.D."/>
            <person name="Lane F.A."/>
            <person name="Morgan S.W."/>
            <person name="De Vos L."/>
            <person name="Wilken P.M."/>
            <person name="Duong T.A."/>
            <person name="Aylward J."/>
            <person name="Coetzee M.P."/>
            <person name="Dadej K."/>
            <person name="De Beer Z.W."/>
            <person name="Findlay W."/>
            <person name="Havenga M."/>
            <person name="Kolarik M."/>
            <person name="Menzies J.G."/>
            <person name="Naidoo K."/>
            <person name="Pochopski O."/>
            <person name="Shoukouhi P."/>
            <person name="Santana Q.C."/>
            <person name="Seifert K.A."/>
            <person name="Soal N."/>
            <person name="Steenkamp E.T."/>
            <person name="Tatham C.T."/>
            <person name="van der Nest M.A."/>
            <person name="Wingfield M.J."/>
        </authorList>
    </citation>
    <scope>NUCLEOTIDE SEQUENCE [LARGE SCALE GENOMIC DNA]</scope>
    <source>
        <strain evidence="2">CMW44962</strain>
    </source>
</reference>
<comment type="caution">
    <text evidence="2">The sequence shown here is derived from an EMBL/GenBank/DDBJ whole genome shotgun (WGS) entry which is preliminary data.</text>
</comment>
<evidence type="ECO:0000313" key="3">
    <source>
        <dbReference type="Proteomes" id="UP001138500"/>
    </source>
</evidence>
<evidence type="ECO:0000313" key="2">
    <source>
        <dbReference type="EMBL" id="KAH9809841.1"/>
    </source>
</evidence>
<accession>A0A9W7SI89</accession>
<name>A0A9W7SI89_9PEZI</name>
<reference evidence="2 3" key="2">
    <citation type="journal article" date="2021" name="Curr. Genet.">
        <title>Genetic response to nitrogen starvation in the aggressive Eucalyptus foliar pathogen Teratosphaeria destructans.</title>
        <authorList>
            <person name="Havenga M."/>
            <person name="Wingfield B.D."/>
            <person name="Wingfield M.J."/>
            <person name="Dreyer L.L."/>
            <person name="Roets F."/>
            <person name="Aylward J."/>
        </authorList>
    </citation>
    <scope>NUCLEOTIDE SEQUENCE [LARGE SCALE GENOMIC DNA]</scope>
    <source>
        <strain evidence="2">CMW44962</strain>
    </source>
</reference>
<keyword evidence="3" id="KW-1185">Reference proteome</keyword>
<evidence type="ECO:0000256" key="1">
    <source>
        <dbReference type="SAM" id="MobiDB-lite"/>
    </source>
</evidence>
<organism evidence="2 3">
    <name type="scientific">Teratosphaeria destructans</name>
    <dbReference type="NCBI Taxonomy" id="418781"/>
    <lineage>
        <taxon>Eukaryota</taxon>
        <taxon>Fungi</taxon>
        <taxon>Dikarya</taxon>
        <taxon>Ascomycota</taxon>
        <taxon>Pezizomycotina</taxon>
        <taxon>Dothideomycetes</taxon>
        <taxon>Dothideomycetidae</taxon>
        <taxon>Mycosphaerellales</taxon>
        <taxon>Teratosphaeriaceae</taxon>
        <taxon>Teratosphaeria</taxon>
    </lineage>
</organism>
<feature type="region of interest" description="Disordered" evidence="1">
    <location>
        <begin position="58"/>
        <end position="125"/>
    </location>
</feature>
<feature type="compositionally biased region" description="Basic and acidic residues" evidence="1">
    <location>
        <begin position="115"/>
        <end position="125"/>
    </location>
</feature>